<sequence>WPCFAGCGSPGGGIGSARQGCFHGISERSRAAHGAQRRWPARRMTGSGD</sequence>
<accession>A0A6J4VAC1</accession>
<dbReference type="AlphaFoldDB" id="A0A6J4VAC1"/>
<proteinExistence type="predicted"/>
<dbReference type="EMBL" id="CADCWJ010000581">
    <property type="protein sequence ID" value="CAA9573523.1"/>
    <property type="molecule type" value="Genomic_DNA"/>
</dbReference>
<reference evidence="2" key="1">
    <citation type="submission" date="2020-02" db="EMBL/GenBank/DDBJ databases">
        <authorList>
            <person name="Meier V. D."/>
        </authorList>
    </citation>
    <scope>NUCLEOTIDE SEQUENCE</scope>
    <source>
        <strain evidence="2">AVDCRST_MAG87</strain>
    </source>
</reference>
<feature type="region of interest" description="Disordered" evidence="1">
    <location>
        <begin position="29"/>
        <end position="49"/>
    </location>
</feature>
<evidence type="ECO:0000256" key="1">
    <source>
        <dbReference type="SAM" id="MobiDB-lite"/>
    </source>
</evidence>
<organism evidence="2">
    <name type="scientific">uncultured Thermomicrobiales bacterium</name>
    <dbReference type="NCBI Taxonomy" id="1645740"/>
    <lineage>
        <taxon>Bacteria</taxon>
        <taxon>Pseudomonadati</taxon>
        <taxon>Thermomicrobiota</taxon>
        <taxon>Thermomicrobia</taxon>
        <taxon>Thermomicrobiales</taxon>
        <taxon>environmental samples</taxon>
    </lineage>
</organism>
<feature type="non-terminal residue" evidence="2">
    <location>
        <position position="49"/>
    </location>
</feature>
<gene>
    <name evidence="2" type="ORF">AVDCRST_MAG87-2661</name>
</gene>
<evidence type="ECO:0000313" key="2">
    <source>
        <dbReference type="EMBL" id="CAA9573523.1"/>
    </source>
</evidence>
<name>A0A6J4VAC1_9BACT</name>
<protein>
    <submittedName>
        <fullName evidence="2">Uncharacterized protein</fullName>
    </submittedName>
</protein>
<feature type="non-terminal residue" evidence="2">
    <location>
        <position position="1"/>
    </location>
</feature>